<organism evidence="3 4">
    <name type="scientific">Jiangella mangrovi</name>
    <dbReference type="NCBI Taxonomy" id="1524084"/>
    <lineage>
        <taxon>Bacteria</taxon>
        <taxon>Bacillati</taxon>
        <taxon>Actinomycetota</taxon>
        <taxon>Actinomycetes</taxon>
        <taxon>Jiangellales</taxon>
        <taxon>Jiangellaceae</taxon>
        <taxon>Jiangella</taxon>
    </lineage>
</organism>
<keyword evidence="4" id="KW-1185">Reference proteome</keyword>
<feature type="signal peptide" evidence="2">
    <location>
        <begin position="1"/>
        <end position="26"/>
    </location>
</feature>
<comment type="caution">
    <text evidence="3">The sequence shown here is derived from an EMBL/GenBank/DDBJ whole genome shotgun (WGS) entry which is preliminary data.</text>
</comment>
<evidence type="ECO:0000313" key="3">
    <source>
        <dbReference type="EMBL" id="MBB5791356.1"/>
    </source>
</evidence>
<gene>
    <name evidence="3" type="ORF">HD601_005931</name>
</gene>
<evidence type="ECO:0000256" key="1">
    <source>
        <dbReference type="SAM" id="MobiDB-lite"/>
    </source>
</evidence>
<feature type="compositionally biased region" description="Low complexity" evidence="1">
    <location>
        <begin position="28"/>
        <end position="52"/>
    </location>
</feature>
<dbReference type="AlphaFoldDB" id="A0A7W9GX17"/>
<feature type="chain" id="PRO_5039060586" description="DUF2092 domain-containing protein" evidence="2">
    <location>
        <begin position="27"/>
        <end position="298"/>
    </location>
</feature>
<name>A0A7W9GX17_9ACTN</name>
<dbReference type="Proteomes" id="UP000542813">
    <property type="component" value="Unassembled WGS sequence"/>
</dbReference>
<dbReference type="EMBL" id="JACHMM010000001">
    <property type="protein sequence ID" value="MBB5791356.1"/>
    <property type="molecule type" value="Genomic_DNA"/>
</dbReference>
<evidence type="ECO:0008006" key="5">
    <source>
        <dbReference type="Google" id="ProtNLM"/>
    </source>
</evidence>
<reference evidence="3 4" key="1">
    <citation type="submission" date="2020-08" db="EMBL/GenBank/DDBJ databases">
        <title>Sequencing the genomes of 1000 actinobacteria strains.</title>
        <authorList>
            <person name="Klenk H.-P."/>
        </authorList>
    </citation>
    <scope>NUCLEOTIDE SEQUENCE [LARGE SCALE GENOMIC DNA]</scope>
    <source>
        <strain evidence="3 4">DSM 102122</strain>
    </source>
</reference>
<protein>
    <recommendedName>
        <fullName evidence="5">DUF2092 domain-containing protein</fullName>
    </recommendedName>
</protein>
<evidence type="ECO:0000313" key="4">
    <source>
        <dbReference type="Proteomes" id="UP000542813"/>
    </source>
</evidence>
<dbReference type="PROSITE" id="PS51257">
    <property type="entry name" value="PROKAR_LIPOPROTEIN"/>
    <property type="match status" value="1"/>
</dbReference>
<evidence type="ECO:0000256" key="2">
    <source>
        <dbReference type="SAM" id="SignalP"/>
    </source>
</evidence>
<proteinExistence type="predicted"/>
<feature type="region of interest" description="Disordered" evidence="1">
    <location>
        <begin position="28"/>
        <end position="59"/>
    </location>
</feature>
<sequence length="298" mass="31422">MTVRAGLGLAVLAAAGCAAGIGSPGAADVVPSASPSVEPAPAEPSPVAESTPAPAPDDAVPWETIDAFYEAARGRYTEVVQASTDGILYETILQETVRYDLDAPYLERTVRIPTAGADPLGDLKFVYTDTSILMWNPGAADACGTPWVDMTDVDYGAILGFDTDLEEFLAVKPLDILDWAVDEPRHIETTPEGSTYEVTVPADMTLSITSDMARNPEDYEAILDMEAVVEVLLPPDDGSLRMSVDVTDVYGAIGGGRGLPAGDTAHTSWTLTPEIPEFDTTLPTDVADHTCMDPGTAT</sequence>
<accession>A0A7W9GX17</accession>
<keyword evidence="2" id="KW-0732">Signal</keyword>